<organism evidence="5 6">
    <name type="scientific">Anditalea andensis</name>
    <dbReference type="NCBI Taxonomy" id="1048983"/>
    <lineage>
        <taxon>Bacteria</taxon>
        <taxon>Pseudomonadati</taxon>
        <taxon>Bacteroidota</taxon>
        <taxon>Cytophagia</taxon>
        <taxon>Cytophagales</taxon>
        <taxon>Cytophagaceae</taxon>
        <taxon>Anditalea</taxon>
    </lineage>
</organism>
<dbReference type="Gene3D" id="3.50.30.60">
    <property type="entry name" value="LD-carboxypeptidase A C-terminal domain-like"/>
    <property type="match status" value="1"/>
</dbReference>
<evidence type="ECO:0000256" key="1">
    <source>
        <dbReference type="ARBA" id="ARBA00010233"/>
    </source>
</evidence>
<proteinExistence type="inferred from homology"/>
<dbReference type="SUPFAM" id="SSF141986">
    <property type="entry name" value="LD-carboxypeptidase A C-terminal domain-like"/>
    <property type="match status" value="1"/>
</dbReference>
<dbReference type="InterPro" id="IPR027461">
    <property type="entry name" value="Carboxypeptidase_A_C_sf"/>
</dbReference>
<evidence type="ECO:0000256" key="2">
    <source>
        <dbReference type="ARBA" id="ARBA00022801"/>
    </source>
</evidence>
<feature type="domain" description="LD-carboxypeptidase N-terminal" evidence="3">
    <location>
        <begin position="15"/>
        <end position="125"/>
    </location>
</feature>
<dbReference type="PANTHER" id="PTHR30237">
    <property type="entry name" value="MURAMOYLTETRAPEPTIDE CARBOXYPEPTIDASE"/>
    <property type="match status" value="1"/>
</dbReference>
<comment type="similarity">
    <text evidence="1">Belongs to the peptidase S66 family.</text>
</comment>
<evidence type="ECO:0000313" key="6">
    <source>
        <dbReference type="Proteomes" id="UP000027821"/>
    </source>
</evidence>
<evidence type="ECO:0000313" key="5">
    <source>
        <dbReference type="EMBL" id="KEO71967.1"/>
    </source>
</evidence>
<accession>A0A074LDU8</accession>
<evidence type="ECO:0000259" key="3">
    <source>
        <dbReference type="Pfam" id="PF02016"/>
    </source>
</evidence>
<dbReference type="STRING" id="1048983.EL17_20850"/>
<dbReference type="InterPro" id="IPR003507">
    <property type="entry name" value="S66_fam"/>
</dbReference>
<feature type="domain" description="LD-carboxypeptidase C-terminal" evidence="4">
    <location>
        <begin position="188"/>
        <end position="296"/>
    </location>
</feature>
<gene>
    <name evidence="5" type="ORF">EL17_20850</name>
</gene>
<dbReference type="EMBL" id="JMIH01000034">
    <property type="protein sequence ID" value="KEO71967.1"/>
    <property type="molecule type" value="Genomic_DNA"/>
</dbReference>
<dbReference type="Pfam" id="PF02016">
    <property type="entry name" value="Peptidase_S66"/>
    <property type="match status" value="1"/>
</dbReference>
<dbReference type="PANTHER" id="PTHR30237:SF6">
    <property type="entry name" value="CARBOXYPEPTIDASE YOCD-RELATED"/>
    <property type="match status" value="1"/>
</dbReference>
<dbReference type="eggNOG" id="COG1619">
    <property type="taxonomic scope" value="Bacteria"/>
</dbReference>
<sequence>MSTITPPKLKFGQRIRVIFPSAKVKPCTEVVHNAVVSLENVGLDISFSDPKATFPGNWAEDFNQAIMDPDIHGLLLATGIDNDHQFRRIDYEAIMTNPKIIFGMAEAPLLSLYLYQKTGLINYYGPNLSMLGRCDLREECLRAMTEILMVDATIRIFPSSYYGNGKYQIRKNEIWVIQEGMAEGKFMIVGNCTADIMALTFNGSYDYSGNIVFIDGNDFKDLQGLKNNIQMLINTKGGTNLNGLIIGAIEGTGISPHQVKKIIYDNVCLAKIPVLANVNFIKSDPKFTLPIGGVIRMNIKQNHHIKLDITEH</sequence>
<dbReference type="AlphaFoldDB" id="A0A074LDU8"/>
<comment type="caution">
    <text evidence="5">The sequence shown here is derived from an EMBL/GenBank/DDBJ whole genome shotgun (WGS) entry which is preliminary data.</text>
</comment>
<name>A0A074LDU8_9BACT</name>
<dbReference type="InterPro" id="IPR029062">
    <property type="entry name" value="Class_I_gatase-like"/>
</dbReference>
<evidence type="ECO:0000259" key="4">
    <source>
        <dbReference type="Pfam" id="PF17676"/>
    </source>
</evidence>
<dbReference type="SUPFAM" id="SSF52317">
    <property type="entry name" value="Class I glutamine amidotransferase-like"/>
    <property type="match status" value="1"/>
</dbReference>
<protein>
    <recommendedName>
        <fullName evidence="7">LD-carboxypeptidase</fullName>
    </recommendedName>
</protein>
<keyword evidence="2" id="KW-0378">Hydrolase</keyword>
<dbReference type="InterPro" id="IPR040449">
    <property type="entry name" value="Peptidase_S66_N"/>
</dbReference>
<dbReference type="Gene3D" id="3.40.50.10740">
    <property type="entry name" value="Class I glutamine amidotransferase-like"/>
    <property type="match status" value="1"/>
</dbReference>
<dbReference type="GO" id="GO:0016787">
    <property type="term" value="F:hydrolase activity"/>
    <property type="evidence" value="ECO:0007669"/>
    <property type="project" value="UniProtKB-KW"/>
</dbReference>
<keyword evidence="6" id="KW-1185">Reference proteome</keyword>
<dbReference type="InterPro" id="IPR027478">
    <property type="entry name" value="LdcA_N"/>
</dbReference>
<reference evidence="5 6" key="1">
    <citation type="submission" date="2014-04" db="EMBL/GenBank/DDBJ databases">
        <title>Characterization and application of a salt tolerant electro-active bacterium.</title>
        <authorList>
            <person name="Yang L."/>
            <person name="Wei S."/>
            <person name="Tay Q.X.M."/>
        </authorList>
    </citation>
    <scope>NUCLEOTIDE SEQUENCE [LARGE SCALE GENOMIC DNA]</scope>
    <source>
        <strain evidence="5 6">LY1</strain>
    </source>
</reference>
<dbReference type="InterPro" id="IPR040921">
    <property type="entry name" value="Peptidase_S66C"/>
</dbReference>
<dbReference type="Pfam" id="PF17676">
    <property type="entry name" value="Peptidase_S66C"/>
    <property type="match status" value="1"/>
</dbReference>
<dbReference type="Proteomes" id="UP000027821">
    <property type="component" value="Unassembled WGS sequence"/>
</dbReference>
<evidence type="ECO:0008006" key="7">
    <source>
        <dbReference type="Google" id="ProtNLM"/>
    </source>
</evidence>